<dbReference type="Pfam" id="PF11655">
    <property type="entry name" value="DUF2589"/>
    <property type="match status" value="1"/>
</dbReference>
<gene>
    <name evidence="1" type="ORF">CXU22_10095</name>
</gene>
<dbReference type="OrthoDB" id="1043330at2"/>
<reference evidence="1 2" key="1">
    <citation type="journal article" date="2017" name="BMC Genomics">
        <title>Genome sequencing of 39 Akkermansia muciniphila isolates reveals its population structure, genomic and functional diverisity, and global distribution in mammalian gut microbiotas.</title>
        <authorList>
            <person name="Guo X."/>
            <person name="Li S."/>
            <person name="Zhang J."/>
            <person name="Wu F."/>
            <person name="Li X."/>
            <person name="Wu D."/>
            <person name="Zhang M."/>
            <person name="Ou Z."/>
            <person name="Jie Z."/>
            <person name="Yan Q."/>
            <person name="Li P."/>
            <person name="Yi J."/>
            <person name="Peng Y."/>
        </authorList>
    </citation>
    <scope>NUCLEOTIDE SEQUENCE [LARGE SCALE GENOMIC DNA]</scope>
    <source>
        <strain evidence="1 2">GP24</strain>
    </source>
</reference>
<evidence type="ECO:0000313" key="2">
    <source>
        <dbReference type="Proteomes" id="UP000236000"/>
    </source>
</evidence>
<dbReference type="EMBL" id="PJKA01000013">
    <property type="protein sequence ID" value="PNC16990.1"/>
    <property type="molecule type" value="Genomic_DNA"/>
</dbReference>
<accession>A0A2N8HAV1</accession>
<dbReference type="RefSeq" id="WP_102715116.1">
    <property type="nucleotide sequence ID" value="NZ_PJKA01000013.1"/>
</dbReference>
<evidence type="ECO:0008006" key="3">
    <source>
        <dbReference type="Google" id="ProtNLM"/>
    </source>
</evidence>
<dbReference type="Proteomes" id="UP000236000">
    <property type="component" value="Unassembled WGS sequence"/>
</dbReference>
<protein>
    <recommendedName>
        <fullName evidence="3">DUF2589 domain-containing protein</fullName>
    </recommendedName>
</protein>
<sequence>MAIDKSAADVATASLQSLPFGSIIGGPLVACVEAQAQAARTSWEFIQNVGLYTEGEEKKTVNVSFQFLKDGHMAQITVPLLTIVPIPYIAINSIDINFKANISASAASTETENSSSAADVKTSASGGCAWARAKMNASYSSKKDSSATKDSKYSVEYTMDVAVHAGQDSMPAGMAKVLEMLNNSISVVSPTGSLEVQHAIQDDGSVKLMTSYKNKEGLFEPDAITLRIGDATDAFDNGAGNEAKIVKTDSGKEYTISKEDAKNCTVSAGELKRKVAVAATPAQ</sequence>
<organism evidence="1 2">
    <name type="scientific">Akkermansia muciniphila</name>
    <dbReference type="NCBI Taxonomy" id="239935"/>
    <lineage>
        <taxon>Bacteria</taxon>
        <taxon>Pseudomonadati</taxon>
        <taxon>Verrucomicrobiota</taxon>
        <taxon>Verrucomicrobiia</taxon>
        <taxon>Verrucomicrobiales</taxon>
        <taxon>Akkermansiaceae</taxon>
        <taxon>Akkermansia</taxon>
    </lineage>
</organism>
<dbReference type="AlphaFoldDB" id="A0A2N8HAV1"/>
<dbReference type="InterPro" id="IPR024510">
    <property type="entry name" value="DUF2589"/>
</dbReference>
<proteinExistence type="predicted"/>
<comment type="caution">
    <text evidence="1">The sequence shown here is derived from an EMBL/GenBank/DDBJ whole genome shotgun (WGS) entry which is preliminary data.</text>
</comment>
<name>A0A2N8HAV1_9BACT</name>
<evidence type="ECO:0000313" key="1">
    <source>
        <dbReference type="EMBL" id="PNC16990.1"/>
    </source>
</evidence>